<dbReference type="AlphaFoldDB" id="A0A3E4MZV1"/>
<dbReference type="RefSeq" id="WP_005862504.1">
    <property type="nucleotide sequence ID" value="NZ_JAHONK010000060.1"/>
</dbReference>
<name>A0A3E4MZV1_PARDI</name>
<evidence type="ECO:0000313" key="2">
    <source>
        <dbReference type="Proteomes" id="UP000315827"/>
    </source>
</evidence>
<evidence type="ECO:0000313" key="1">
    <source>
        <dbReference type="EMBL" id="TWV64100.1"/>
    </source>
</evidence>
<proteinExistence type="predicted"/>
<reference evidence="1 2" key="1">
    <citation type="submission" date="2019-07" db="EMBL/GenBank/DDBJ databases">
        <title>Genome sequencing of Parabacteroides distasonis iSURF_7.</title>
        <authorList>
            <person name="Degefu H.N."/>
            <person name="Ruoff K.L."/>
            <person name="Price C.E."/>
            <person name="Valls R.A."/>
            <person name="O'Toole G.A."/>
        </authorList>
    </citation>
    <scope>NUCLEOTIDE SEQUENCE [LARGE SCALE GENOMIC DNA]</scope>
    <source>
        <strain evidence="1 2">CFPLTA003_1B</strain>
    </source>
</reference>
<comment type="caution">
    <text evidence="1">The sequence shown here is derived from an EMBL/GenBank/DDBJ whole genome shotgun (WGS) entry which is preliminary data.</text>
</comment>
<protein>
    <submittedName>
        <fullName evidence="1">Uncharacterized protein</fullName>
    </submittedName>
</protein>
<accession>A0A3E4MZV1</accession>
<gene>
    <name evidence="1" type="ORF">FSA05_00310</name>
</gene>
<organism evidence="1 2">
    <name type="scientific">Parabacteroides distasonis</name>
    <dbReference type="NCBI Taxonomy" id="823"/>
    <lineage>
        <taxon>Bacteria</taxon>
        <taxon>Pseudomonadati</taxon>
        <taxon>Bacteroidota</taxon>
        <taxon>Bacteroidia</taxon>
        <taxon>Bacteroidales</taxon>
        <taxon>Tannerellaceae</taxon>
        <taxon>Parabacteroides</taxon>
    </lineage>
</organism>
<dbReference type="Proteomes" id="UP000315827">
    <property type="component" value="Unassembled WGS sequence"/>
</dbReference>
<sequence length="129" mass="14565">MEATQSNPAMALLQQAMELISPKMSIPVVIDYDAITKAAVRTVAEERKKIYNRVLFTQKEAQDTYGKSVINALVKRGFLQQYKFDTREAVDREGNPIIKAKGVIYYRIAEIEKAIEDGNILKGTRRGTI</sequence>
<dbReference type="EMBL" id="VOHW01000001">
    <property type="protein sequence ID" value="TWV64100.1"/>
    <property type="molecule type" value="Genomic_DNA"/>
</dbReference>